<feature type="compositionally biased region" description="Polar residues" evidence="3">
    <location>
        <begin position="431"/>
        <end position="441"/>
    </location>
</feature>
<reference evidence="5" key="1">
    <citation type="submission" date="2020-04" db="EMBL/GenBank/DDBJ databases">
        <title>Analysis of mating type loci in Filobasidium floriforme.</title>
        <authorList>
            <person name="Nowrousian M."/>
        </authorList>
    </citation>
    <scope>NUCLEOTIDE SEQUENCE</scope>
    <source>
        <strain evidence="5">CBS 6242</strain>
    </source>
</reference>
<dbReference type="Proteomes" id="UP000812966">
    <property type="component" value="Unassembled WGS sequence"/>
</dbReference>
<evidence type="ECO:0000313" key="6">
    <source>
        <dbReference type="Proteomes" id="UP000812966"/>
    </source>
</evidence>
<dbReference type="SMART" id="SM00220">
    <property type="entry name" value="S_TKc"/>
    <property type="match status" value="1"/>
</dbReference>
<dbReference type="InterPro" id="IPR000719">
    <property type="entry name" value="Prot_kinase_dom"/>
</dbReference>
<feature type="compositionally biased region" description="Basic residues" evidence="3">
    <location>
        <begin position="297"/>
        <end position="311"/>
    </location>
</feature>
<comment type="caution">
    <text evidence="5">The sequence shown here is derived from an EMBL/GenBank/DDBJ whole genome shotgun (WGS) entry which is preliminary data.</text>
</comment>
<gene>
    <name evidence="5" type="ORF">FFLO_05358</name>
</gene>
<organism evidence="5 6">
    <name type="scientific">Filobasidium floriforme</name>
    <dbReference type="NCBI Taxonomy" id="5210"/>
    <lineage>
        <taxon>Eukaryota</taxon>
        <taxon>Fungi</taxon>
        <taxon>Dikarya</taxon>
        <taxon>Basidiomycota</taxon>
        <taxon>Agaricomycotina</taxon>
        <taxon>Tremellomycetes</taxon>
        <taxon>Filobasidiales</taxon>
        <taxon>Filobasidiaceae</taxon>
        <taxon>Filobasidium</taxon>
    </lineage>
</organism>
<sequence length="441" mass="48188">MAAEELSSNVSTTSSAPDGKGAKILGYTLGKIIGRGGFSTVRQATHDETGELFSCKIVKRDDLSDTSGSLENFELELELWKSLPRHPRILPLLETYRDPDGYATYLISPYMAGGSLLDVVRRDGGSEETARKWFPGVVAAVQALHEGYEGFEEGGMLHGDLKLDNFLVGHDGSICVCDFGLAQKLGRADGDKAFPSASLPYAPPEILSAPPSGPSLAQDIWALGIILHALLTSRLPFVDTFDPRLQMKILRGDWVVPTHLGSEWLECLLGCLEGDKHKRWSIKQLASSDALQGWQHVKSRSRSRSRARSMSRRRDDNTLSVSPQSDTRSTSRGRDLRPPSVDRSRDRSREPRPPSIDRLGSRNSSQGSSRAPSVPRRPRSAYDTPPTSGTGGHGLTSVMEAGDDLALSMRRLAVEQNSRSRSRGRKEDQPGVSSGRSASRQ</sequence>
<dbReference type="InterPro" id="IPR008271">
    <property type="entry name" value="Ser/Thr_kinase_AS"/>
</dbReference>
<dbReference type="InterPro" id="IPR011009">
    <property type="entry name" value="Kinase-like_dom_sf"/>
</dbReference>
<accession>A0A8K0NLJ3</accession>
<dbReference type="Gene3D" id="1.10.510.10">
    <property type="entry name" value="Transferase(Phosphotransferase) domain 1"/>
    <property type="match status" value="1"/>
</dbReference>
<keyword evidence="1" id="KW-0547">Nucleotide-binding</keyword>
<dbReference type="PANTHER" id="PTHR24346">
    <property type="entry name" value="MAP/MICROTUBULE AFFINITY-REGULATING KINASE"/>
    <property type="match status" value="1"/>
</dbReference>
<dbReference type="Pfam" id="PF00069">
    <property type="entry name" value="Pkinase"/>
    <property type="match status" value="1"/>
</dbReference>
<dbReference type="SUPFAM" id="SSF56112">
    <property type="entry name" value="Protein kinase-like (PK-like)"/>
    <property type="match status" value="1"/>
</dbReference>
<dbReference type="GO" id="GO:0035556">
    <property type="term" value="P:intracellular signal transduction"/>
    <property type="evidence" value="ECO:0007669"/>
    <property type="project" value="TreeGrafter"/>
</dbReference>
<dbReference type="GO" id="GO:0004674">
    <property type="term" value="F:protein serine/threonine kinase activity"/>
    <property type="evidence" value="ECO:0007669"/>
    <property type="project" value="TreeGrafter"/>
</dbReference>
<feature type="compositionally biased region" description="Basic and acidic residues" evidence="3">
    <location>
        <begin position="332"/>
        <end position="352"/>
    </location>
</feature>
<protein>
    <recommendedName>
        <fullName evidence="4">Protein kinase domain-containing protein</fullName>
    </recommendedName>
</protein>
<evidence type="ECO:0000313" key="5">
    <source>
        <dbReference type="EMBL" id="KAG7529868.1"/>
    </source>
</evidence>
<keyword evidence="6" id="KW-1185">Reference proteome</keyword>
<dbReference type="GO" id="GO:0005524">
    <property type="term" value="F:ATP binding"/>
    <property type="evidence" value="ECO:0007669"/>
    <property type="project" value="UniProtKB-KW"/>
</dbReference>
<dbReference type="PANTHER" id="PTHR24346:SF76">
    <property type="entry name" value="NON-SPECIFIC SERINE_THREONINE PROTEIN KINASE"/>
    <property type="match status" value="1"/>
</dbReference>
<dbReference type="EMBL" id="JABELV010000133">
    <property type="protein sequence ID" value="KAG7529868.1"/>
    <property type="molecule type" value="Genomic_DNA"/>
</dbReference>
<dbReference type="GO" id="GO:0005737">
    <property type="term" value="C:cytoplasm"/>
    <property type="evidence" value="ECO:0007669"/>
    <property type="project" value="TreeGrafter"/>
</dbReference>
<keyword evidence="2" id="KW-0067">ATP-binding</keyword>
<name>A0A8K0NLJ3_9TREE</name>
<proteinExistence type="predicted"/>
<feature type="domain" description="Protein kinase" evidence="4">
    <location>
        <begin position="27"/>
        <end position="291"/>
    </location>
</feature>
<evidence type="ECO:0000259" key="4">
    <source>
        <dbReference type="PROSITE" id="PS50011"/>
    </source>
</evidence>
<dbReference type="GO" id="GO:0000226">
    <property type="term" value="P:microtubule cytoskeleton organization"/>
    <property type="evidence" value="ECO:0007669"/>
    <property type="project" value="TreeGrafter"/>
</dbReference>
<dbReference type="PROSITE" id="PS00108">
    <property type="entry name" value="PROTEIN_KINASE_ST"/>
    <property type="match status" value="1"/>
</dbReference>
<feature type="region of interest" description="Disordered" evidence="3">
    <location>
        <begin position="291"/>
        <end position="441"/>
    </location>
</feature>
<feature type="compositionally biased region" description="Polar residues" evidence="3">
    <location>
        <begin position="318"/>
        <end position="330"/>
    </location>
</feature>
<evidence type="ECO:0000256" key="2">
    <source>
        <dbReference type="ARBA" id="ARBA00022840"/>
    </source>
</evidence>
<dbReference type="PROSITE" id="PS50011">
    <property type="entry name" value="PROTEIN_KINASE_DOM"/>
    <property type="match status" value="1"/>
</dbReference>
<dbReference type="AlphaFoldDB" id="A0A8K0NLJ3"/>
<evidence type="ECO:0000256" key="3">
    <source>
        <dbReference type="SAM" id="MobiDB-lite"/>
    </source>
</evidence>
<evidence type="ECO:0000256" key="1">
    <source>
        <dbReference type="ARBA" id="ARBA00022741"/>
    </source>
</evidence>